<dbReference type="HAMAP" id="MF_00926">
    <property type="entry name" value="DksA"/>
    <property type="match status" value="1"/>
</dbReference>
<protein>
    <recommendedName>
        <fullName evidence="5">RNA polymerase-binding transcription factor DksA</fullName>
    </recommendedName>
</protein>
<proteinExistence type="inferred from homology"/>
<reference evidence="9 10" key="1">
    <citation type="submission" date="2018-10" db="EMBL/GenBank/DDBJ databases">
        <title>Comparative functional genomics of the obligate endosymbiont Buchnera aphidicola.</title>
        <authorList>
            <person name="Chong R.A."/>
        </authorList>
    </citation>
    <scope>NUCLEOTIDE SEQUENCE [LARGE SCALE GENOMIC DNA]</scope>
    <source>
        <strain evidence="9 10">Mrh</strain>
    </source>
</reference>
<feature type="binding site" evidence="5">
    <location>
        <position position="114"/>
    </location>
    <ligand>
        <name>Zn(2+)</name>
        <dbReference type="ChEBI" id="CHEBI:29105"/>
    </ligand>
</feature>
<dbReference type="Pfam" id="PF21157">
    <property type="entry name" value="DksA_N"/>
    <property type="match status" value="1"/>
</dbReference>
<dbReference type="NCBIfam" id="TIGR02420">
    <property type="entry name" value="dksA"/>
    <property type="match status" value="1"/>
</dbReference>
<dbReference type="Proteomes" id="UP000298566">
    <property type="component" value="Chromosome"/>
</dbReference>
<comment type="similarity">
    <text evidence="5">Belongs to the DksA family.</text>
</comment>
<feature type="domain" description="DnaK suppressor protein DksA N-terminal" evidence="8">
    <location>
        <begin position="36"/>
        <end position="106"/>
    </location>
</feature>
<dbReference type="GO" id="GO:0008270">
    <property type="term" value="F:zinc ion binding"/>
    <property type="evidence" value="ECO:0007669"/>
    <property type="project" value="UniProtKB-UniRule"/>
</dbReference>
<dbReference type="InterPro" id="IPR037187">
    <property type="entry name" value="DnaK_N"/>
</dbReference>
<feature type="binding site" evidence="5">
    <location>
        <position position="117"/>
    </location>
    <ligand>
        <name>Zn(2+)</name>
        <dbReference type="ChEBI" id="CHEBI:29105"/>
    </ligand>
</feature>
<name>A0A4D6YAU8_BUCMH</name>
<sequence length="151" mass="17751">MQKEKNKKQSSLSILFMAGVKPYENTKNERYMNTKQINHFKKILVAWANQLKNGIPQNKLYIQEKATNFPDPIDRAVQEEEFSFELRHRDRERKLIDKIEKTLKKVEENDFGYCDSCGVEIGIRRLEARPTADLCIDCKTLAEIREKQMLG</sequence>
<dbReference type="PROSITE" id="PS01102">
    <property type="entry name" value="ZF_DKSA_1"/>
    <property type="match status" value="1"/>
</dbReference>
<dbReference type="Pfam" id="PF01258">
    <property type="entry name" value="zf-dskA_traR"/>
    <property type="match status" value="1"/>
</dbReference>
<evidence type="ECO:0000313" key="9">
    <source>
        <dbReference type="EMBL" id="QCI23218.1"/>
    </source>
</evidence>
<evidence type="ECO:0000256" key="3">
    <source>
        <dbReference type="ARBA" id="ARBA00022771"/>
    </source>
</evidence>
<comment type="subcellular location">
    <subcellularLocation>
        <location evidence="5">Cytoplasm</location>
    </subcellularLocation>
</comment>
<dbReference type="PANTHER" id="PTHR33823">
    <property type="entry name" value="RNA POLYMERASE-BINDING TRANSCRIPTION FACTOR DKSA-RELATED"/>
    <property type="match status" value="1"/>
</dbReference>
<accession>A0A4D6YAU8</accession>
<feature type="binding site" evidence="5">
    <location>
        <position position="135"/>
    </location>
    <ligand>
        <name>Zn(2+)</name>
        <dbReference type="ChEBI" id="CHEBI:29105"/>
    </ligand>
</feature>
<dbReference type="SUPFAM" id="SSF109635">
    <property type="entry name" value="DnaK suppressor protein DksA, alpha-hairpin domain"/>
    <property type="match status" value="1"/>
</dbReference>
<evidence type="ECO:0000259" key="7">
    <source>
        <dbReference type="Pfam" id="PF01258"/>
    </source>
</evidence>
<keyword evidence="4 5" id="KW-0862">Zinc</keyword>
<dbReference type="InterPro" id="IPR000962">
    <property type="entry name" value="Znf_DskA_TraR"/>
</dbReference>
<keyword evidence="2 5" id="KW-0479">Metal-binding</keyword>
<dbReference type="EMBL" id="CP033004">
    <property type="protein sequence ID" value="QCI23218.1"/>
    <property type="molecule type" value="Genomic_DNA"/>
</dbReference>
<dbReference type="RefSeq" id="WP_158336419.1">
    <property type="nucleotide sequence ID" value="NZ_CP033004.1"/>
</dbReference>
<feature type="domain" description="Zinc finger DksA/TraR C4-type" evidence="7">
    <location>
        <begin position="110"/>
        <end position="142"/>
    </location>
</feature>
<dbReference type="AlphaFoldDB" id="A0A4D6YAU8"/>
<evidence type="ECO:0000256" key="4">
    <source>
        <dbReference type="ARBA" id="ARBA00022833"/>
    </source>
</evidence>
<dbReference type="PROSITE" id="PS51128">
    <property type="entry name" value="ZF_DKSA_2"/>
    <property type="match status" value="1"/>
</dbReference>
<evidence type="ECO:0000259" key="8">
    <source>
        <dbReference type="Pfam" id="PF21157"/>
    </source>
</evidence>
<gene>
    <name evidence="5 9" type="primary">dksA</name>
    <name evidence="9" type="ORF">D9V73_00935</name>
</gene>
<dbReference type="Gene3D" id="1.20.120.910">
    <property type="entry name" value="DksA, coiled-coil domain"/>
    <property type="match status" value="1"/>
</dbReference>
<evidence type="ECO:0000313" key="10">
    <source>
        <dbReference type="Proteomes" id="UP000298566"/>
    </source>
</evidence>
<dbReference type="InterPro" id="IPR020458">
    <property type="entry name" value="Znf_DskA_TraR_CS"/>
</dbReference>
<evidence type="ECO:0000256" key="5">
    <source>
        <dbReference type="HAMAP-Rule" id="MF_00926"/>
    </source>
</evidence>
<evidence type="ECO:0000256" key="2">
    <source>
        <dbReference type="ARBA" id="ARBA00022723"/>
    </source>
</evidence>
<feature type="zinc finger region" description="dksA C4-type" evidence="6">
    <location>
        <begin position="114"/>
        <end position="138"/>
    </location>
</feature>
<dbReference type="OrthoDB" id="9803742at2"/>
<evidence type="ECO:0000256" key="6">
    <source>
        <dbReference type="PROSITE-ProRule" id="PRU00510"/>
    </source>
</evidence>
<dbReference type="PANTHER" id="PTHR33823:SF2">
    <property type="entry name" value="RNA POLYMERASE-BINDING TRANSCRIPTION FACTOR DKSA"/>
    <property type="match status" value="1"/>
</dbReference>
<dbReference type="GO" id="GO:0010468">
    <property type="term" value="P:regulation of gene expression"/>
    <property type="evidence" value="ECO:0007669"/>
    <property type="project" value="UniProtKB-UniRule"/>
</dbReference>
<dbReference type="SUPFAM" id="SSF57716">
    <property type="entry name" value="Glucocorticoid receptor-like (DNA-binding domain)"/>
    <property type="match status" value="1"/>
</dbReference>
<feature type="binding site" evidence="5">
    <location>
        <position position="138"/>
    </location>
    <ligand>
        <name>Zn(2+)</name>
        <dbReference type="ChEBI" id="CHEBI:29105"/>
    </ligand>
</feature>
<dbReference type="InterPro" id="IPR012784">
    <property type="entry name" value="DksA_RNA_pol-bd"/>
</dbReference>
<comment type="subunit">
    <text evidence="5">Interacts directly with the RNA polymerase.</text>
</comment>
<evidence type="ECO:0000256" key="1">
    <source>
        <dbReference type="ARBA" id="ARBA00022490"/>
    </source>
</evidence>
<keyword evidence="3 5" id="KW-0863">Zinc-finger</keyword>
<comment type="function">
    <text evidence="5">Transcription factor that acts by binding directly to the RNA polymerase (RNAP). Required for negative regulation of rRNA expression and positive regulation of several amino acid biosynthesis promoters. Also required for regulation of fis expression.</text>
</comment>
<keyword evidence="1 5" id="KW-0963">Cytoplasm</keyword>
<dbReference type="InterPro" id="IPR048489">
    <property type="entry name" value="DksA_N"/>
</dbReference>
<organism evidence="9 10">
    <name type="scientific">Buchnera aphidicola subsp. Melaphis rhois</name>
    <dbReference type="NCBI Taxonomy" id="118103"/>
    <lineage>
        <taxon>Bacteria</taxon>
        <taxon>Pseudomonadati</taxon>
        <taxon>Pseudomonadota</taxon>
        <taxon>Gammaproteobacteria</taxon>
        <taxon>Enterobacterales</taxon>
        <taxon>Erwiniaceae</taxon>
        <taxon>Buchnera</taxon>
    </lineage>
</organism>
<dbReference type="GO" id="GO:0005737">
    <property type="term" value="C:cytoplasm"/>
    <property type="evidence" value="ECO:0007669"/>
    <property type="project" value="UniProtKB-SubCell"/>
</dbReference>